<reference evidence="12 13" key="1">
    <citation type="journal article" date="2011" name="Stand. Genomic Sci.">
        <title>Complete genome sequence of Rhodospirillum rubrum type strain (S1).</title>
        <authorList>
            <person name="Munk A.C."/>
            <person name="Copeland A."/>
            <person name="Lucas S."/>
            <person name="Lapidus A."/>
            <person name="Del Rio T.G."/>
            <person name="Barry K."/>
            <person name="Detter J.C."/>
            <person name="Hammon N."/>
            <person name="Israni S."/>
            <person name="Pitluck S."/>
            <person name="Brettin T."/>
            <person name="Bruce D."/>
            <person name="Han C."/>
            <person name="Tapia R."/>
            <person name="Gilna P."/>
            <person name="Schmutz J."/>
            <person name="Larimer F."/>
            <person name="Land M."/>
            <person name="Kyrpides N.C."/>
            <person name="Mavromatis K."/>
            <person name="Richardson P."/>
            <person name="Rohde M."/>
            <person name="Goker M."/>
            <person name="Klenk H.P."/>
            <person name="Zhang Y."/>
            <person name="Roberts G.P."/>
            <person name="Reslewic S."/>
            <person name="Schwartz D.C."/>
        </authorList>
    </citation>
    <scope>NUCLEOTIDE SEQUENCE [LARGE SCALE GENOMIC DNA]</scope>
    <source>
        <strain evidence="13">ATCC 11170 / ATH 1.1.1 / DSM 467 / LMG 4362 / NCIMB 8255 / S1</strain>
    </source>
</reference>
<feature type="domain" description="TonB-dependent receptor-like beta-barrel" evidence="10">
    <location>
        <begin position="288"/>
        <end position="662"/>
    </location>
</feature>
<dbReference type="Gene3D" id="2.40.170.20">
    <property type="entry name" value="TonB-dependent receptor, beta-barrel domain"/>
    <property type="match status" value="1"/>
</dbReference>
<dbReference type="AlphaFoldDB" id="Q2RNP9"/>
<dbReference type="Pfam" id="PF00593">
    <property type="entry name" value="TonB_dep_Rec_b-barrel"/>
    <property type="match status" value="1"/>
</dbReference>
<dbReference type="STRING" id="269796.Rru_A3452"/>
<dbReference type="PATRIC" id="fig|269796.9.peg.3568"/>
<keyword evidence="7" id="KW-0998">Cell outer membrane</keyword>
<dbReference type="InterPro" id="IPR039426">
    <property type="entry name" value="TonB-dep_rcpt-like"/>
</dbReference>
<dbReference type="PANTHER" id="PTHR30069">
    <property type="entry name" value="TONB-DEPENDENT OUTER MEMBRANE RECEPTOR"/>
    <property type="match status" value="1"/>
</dbReference>
<evidence type="ECO:0000256" key="2">
    <source>
        <dbReference type="ARBA" id="ARBA00022448"/>
    </source>
</evidence>
<keyword evidence="12" id="KW-0675">Receptor</keyword>
<dbReference type="InterPro" id="IPR037066">
    <property type="entry name" value="Plug_dom_sf"/>
</dbReference>
<comment type="subcellular location">
    <subcellularLocation>
        <location evidence="1">Cell outer membrane</location>
        <topology evidence="1">Multi-pass membrane protein</topology>
    </subcellularLocation>
</comment>
<dbReference type="EnsemblBacteria" id="ABC24246">
    <property type="protein sequence ID" value="ABC24246"/>
    <property type="gene ID" value="Rru_A3452"/>
</dbReference>
<evidence type="ECO:0000256" key="5">
    <source>
        <dbReference type="ARBA" id="ARBA00023077"/>
    </source>
</evidence>
<evidence type="ECO:0000256" key="3">
    <source>
        <dbReference type="ARBA" id="ARBA00022452"/>
    </source>
</evidence>
<protein>
    <submittedName>
        <fullName evidence="12">TonB-dependent receptor</fullName>
    </submittedName>
</protein>
<evidence type="ECO:0000256" key="9">
    <source>
        <dbReference type="SAM" id="SignalP"/>
    </source>
</evidence>
<feature type="signal peptide" evidence="9">
    <location>
        <begin position="1"/>
        <end position="31"/>
    </location>
</feature>
<evidence type="ECO:0000313" key="12">
    <source>
        <dbReference type="EMBL" id="ABC24246.1"/>
    </source>
</evidence>
<dbReference type="InterPro" id="IPR036942">
    <property type="entry name" value="Beta-barrel_TonB_sf"/>
</dbReference>
<dbReference type="PANTHER" id="PTHR30069:SF49">
    <property type="entry name" value="OUTER MEMBRANE PROTEIN C"/>
    <property type="match status" value="1"/>
</dbReference>
<keyword evidence="2" id="KW-0813">Transport</keyword>
<evidence type="ECO:0000256" key="8">
    <source>
        <dbReference type="RuleBase" id="RU003357"/>
    </source>
</evidence>
<comment type="similarity">
    <text evidence="8">Belongs to the TonB-dependent receptor family.</text>
</comment>
<dbReference type="EMBL" id="CP000230">
    <property type="protein sequence ID" value="ABC24246.1"/>
    <property type="molecule type" value="Genomic_DNA"/>
</dbReference>
<organism evidence="12 13">
    <name type="scientific">Rhodospirillum rubrum (strain ATCC 11170 / ATH 1.1.1 / DSM 467 / LMG 4362 / NCIMB 8255 / S1)</name>
    <dbReference type="NCBI Taxonomy" id="269796"/>
    <lineage>
        <taxon>Bacteria</taxon>
        <taxon>Pseudomonadati</taxon>
        <taxon>Pseudomonadota</taxon>
        <taxon>Alphaproteobacteria</taxon>
        <taxon>Rhodospirillales</taxon>
        <taxon>Rhodospirillaceae</taxon>
        <taxon>Rhodospirillum</taxon>
    </lineage>
</organism>
<dbReference type="KEGG" id="rru:Rru_A3452"/>
<dbReference type="GO" id="GO:0044718">
    <property type="term" value="P:siderophore transmembrane transport"/>
    <property type="evidence" value="ECO:0007669"/>
    <property type="project" value="TreeGrafter"/>
</dbReference>
<dbReference type="eggNOG" id="COG4771">
    <property type="taxonomic scope" value="Bacteria"/>
</dbReference>
<dbReference type="RefSeq" id="WP_011391199.1">
    <property type="nucleotide sequence ID" value="NC_007643.1"/>
</dbReference>
<dbReference type="InterPro" id="IPR012910">
    <property type="entry name" value="Plug_dom"/>
</dbReference>
<sequence>MSCSQLRPRLLGQTGLCALLVLTLPPANARADDPVTAPLVITSEFLKDLASPQVTRIDADDPARSPVQETGEMLRSVPGVAVGRAGGHGFEPVIRGQQQGAIAVIADDTMTLGGCPGRMDPPTSFARPGSYDTLTVTRGYRTVTNGPGASGGTIRLDKELPAWDQPVSGRAFTTVDSNGLGVTSGAEASAALNGAFVRAEGGISRADGYEDGSGNEVRSGFTQVGGSLTGGYQSKDGSFLESAISLDKVLDAEFNGMMDSPEATTVGGRMRAGVEVDGEILRKISLSAYGNRVDHVMDTYSLRSNVTSFSETITDSTTVGGKAMADLALWGSATQIGFDVLSNNRTAIGYMGGSSTTVNRLRSYMWPDVTISDIGLFAESTLPVDATTRVVAGGRLDVVYASAGLADRVPAVSSMGMARSANDLYRAYYGEDFDDSVEVNLGGVLRLEHDIGGGITLNSGLSRAVRTADTTERSIASGSGSMGWVGNPGLDPEKHHQIDVGAAWKGQDGTAFISAYGDMVEDYILDTRARGKDGVLRADGARVYTNTTAVIGGIEAGGDIRVLKDWIIDTSLAVTVGQDLDHDRPLAQIPPVAMGLGLTYDGGGWTVGGRLRGALAQGRADTSTLTGSGRDVDDTPGWATVDLHATLTSFQPFEIGVGVTNLLDATYAEHLNKANTFDPMAVQVNEPGRSFYLTVSAAF</sequence>
<evidence type="ECO:0000256" key="7">
    <source>
        <dbReference type="ARBA" id="ARBA00023237"/>
    </source>
</evidence>
<dbReference type="HOGENOM" id="CLU_014873_2_1_5"/>
<keyword evidence="6 8" id="KW-0472">Membrane</keyword>
<dbReference type="Pfam" id="PF07715">
    <property type="entry name" value="Plug"/>
    <property type="match status" value="1"/>
</dbReference>
<evidence type="ECO:0000256" key="6">
    <source>
        <dbReference type="ARBA" id="ARBA00023136"/>
    </source>
</evidence>
<evidence type="ECO:0000256" key="4">
    <source>
        <dbReference type="ARBA" id="ARBA00022692"/>
    </source>
</evidence>
<name>Q2RNP9_RHORT</name>
<keyword evidence="5 8" id="KW-0798">TonB box</keyword>
<dbReference type="InterPro" id="IPR000531">
    <property type="entry name" value="Beta-barrel_TonB"/>
</dbReference>
<proteinExistence type="inferred from homology"/>
<accession>Q2RNP9</accession>
<feature type="domain" description="TonB-dependent receptor plug" evidence="11">
    <location>
        <begin position="53"/>
        <end position="153"/>
    </location>
</feature>
<dbReference type="GO" id="GO:0015344">
    <property type="term" value="F:siderophore uptake transmembrane transporter activity"/>
    <property type="evidence" value="ECO:0007669"/>
    <property type="project" value="TreeGrafter"/>
</dbReference>
<dbReference type="SUPFAM" id="SSF56935">
    <property type="entry name" value="Porins"/>
    <property type="match status" value="1"/>
</dbReference>
<keyword evidence="13" id="KW-1185">Reference proteome</keyword>
<keyword evidence="3" id="KW-1134">Transmembrane beta strand</keyword>
<gene>
    <name evidence="12" type="ordered locus">Rru_A3452</name>
</gene>
<evidence type="ECO:0000259" key="10">
    <source>
        <dbReference type="Pfam" id="PF00593"/>
    </source>
</evidence>
<evidence type="ECO:0000256" key="1">
    <source>
        <dbReference type="ARBA" id="ARBA00004571"/>
    </source>
</evidence>
<keyword evidence="9" id="KW-0732">Signal</keyword>
<feature type="chain" id="PRO_5004214737" evidence="9">
    <location>
        <begin position="32"/>
        <end position="699"/>
    </location>
</feature>
<evidence type="ECO:0000313" key="13">
    <source>
        <dbReference type="Proteomes" id="UP000001929"/>
    </source>
</evidence>
<dbReference type="PhylomeDB" id="Q2RNP9"/>
<dbReference type="Gene3D" id="2.170.130.10">
    <property type="entry name" value="TonB-dependent receptor, plug domain"/>
    <property type="match status" value="1"/>
</dbReference>
<keyword evidence="4" id="KW-0812">Transmembrane</keyword>
<evidence type="ECO:0000259" key="11">
    <source>
        <dbReference type="Pfam" id="PF07715"/>
    </source>
</evidence>
<dbReference type="GO" id="GO:0009279">
    <property type="term" value="C:cell outer membrane"/>
    <property type="evidence" value="ECO:0007669"/>
    <property type="project" value="UniProtKB-SubCell"/>
</dbReference>
<dbReference type="Proteomes" id="UP000001929">
    <property type="component" value="Chromosome"/>
</dbReference>